<evidence type="ECO:0000256" key="4">
    <source>
        <dbReference type="ARBA" id="ARBA00022679"/>
    </source>
</evidence>
<protein>
    <recommendedName>
        <fullName evidence="8">ETFB lysine methyltransferase</fullName>
    </recommendedName>
    <alternativeName>
        <fullName evidence="7">Protein N-lysine methyltransferase METTL20</fullName>
    </alternativeName>
</protein>
<evidence type="ECO:0000256" key="2">
    <source>
        <dbReference type="ARBA" id="ARBA00022490"/>
    </source>
</evidence>
<dbReference type="InterPro" id="IPR050078">
    <property type="entry name" value="Ribosomal_L11_MeTrfase_PrmA"/>
</dbReference>
<evidence type="ECO:0000256" key="7">
    <source>
        <dbReference type="ARBA" id="ARBA00041867"/>
    </source>
</evidence>
<evidence type="ECO:0000256" key="3">
    <source>
        <dbReference type="ARBA" id="ARBA00022603"/>
    </source>
</evidence>
<reference evidence="9 10" key="1">
    <citation type="submission" date="2023-10" db="EMBL/GenBank/DDBJ databases">
        <title>Chromosome-scale genome assembly provides insights into flower coloration mechanisms of Canna indica.</title>
        <authorList>
            <person name="Li C."/>
        </authorList>
    </citation>
    <scope>NUCLEOTIDE SEQUENCE [LARGE SCALE GENOMIC DNA]</scope>
    <source>
        <tissue evidence="9">Flower</tissue>
    </source>
</reference>
<evidence type="ECO:0000313" key="9">
    <source>
        <dbReference type="EMBL" id="WOL15168.1"/>
    </source>
</evidence>
<proteinExistence type="inferred from homology"/>
<dbReference type="Pfam" id="PF06325">
    <property type="entry name" value="PrmA"/>
    <property type="match status" value="1"/>
</dbReference>
<organism evidence="9 10">
    <name type="scientific">Canna indica</name>
    <name type="common">Indian-shot</name>
    <dbReference type="NCBI Taxonomy" id="4628"/>
    <lineage>
        <taxon>Eukaryota</taxon>
        <taxon>Viridiplantae</taxon>
        <taxon>Streptophyta</taxon>
        <taxon>Embryophyta</taxon>
        <taxon>Tracheophyta</taxon>
        <taxon>Spermatophyta</taxon>
        <taxon>Magnoliopsida</taxon>
        <taxon>Liliopsida</taxon>
        <taxon>Zingiberales</taxon>
        <taxon>Cannaceae</taxon>
        <taxon>Canna</taxon>
    </lineage>
</organism>
<comment type="similarity">
    <text evidence="1">Belongs to the methyltransferase superfamily. PrmA family.</text>
</comment>
<keyword evidence="10" id="KW-1185">Reference proteome</keyword>
<evidence type="ECO:0000256" key="8">
    <source>
        <dbReference type="ARBA" id="ARBA00042266"/>
    </source>
</evidence>
<dbReference type="Gene3D" id="3.40.50.150">
    <property type="entry name" value="Vaccinia Virus protein VP39"/>
    <property type="match status" value="1"/>
</dbReference>
<keyword evidence="2" id="KW-0963">Cytoplasm</keyword>
<evidence type="ECO:0000256" key="5">
    <source>
        <dbReference type="ARBA" id="ARBA00022691"/>
    </source>
</evidence>
<dbReference type="HAMAP" id="MF_00735">
    <property type="entry name" value="Methyltr_PrmA"/>
    <property type="match status" value="1"/>
</dbReference>
<keyword evidence="3" id="KW-0489">Methyltransferase</keyword>
<evidence type="ECO:0000256" key="6">
    <source>
        <dbReference type="ARBA" id="ARBA00037932"/>
    </source>
</evidence>
<keyword evidence="5" id="KW-0949">S-adenosyl-L-methionine</keyword>
<dbReference type="GO" id="GO:0016279">
    <property type="term" value="F:protein-lysine N-methyltransferase activity"/>
    <property type="evidence" value="ECO:0007669"/>
    <property type="project" value="TreeGrafter"/>
</dbReference>
<dbReference type="AlphaFoldDB" id="A0AAQ3KUE2"/>
<name>A0AAQ3KUE2_9LILI</name>
<evidence type="ECO:0000256" key="1">
    <source>
        <dbReference type="ARBA" id="ARBA00009741"/>
    </source>
</evidence>
<dbReference type="SUPFAM" id="SSF53335">
    <property type="entry name" value="S-adenosyl-L-methionine-dependent methyltransferases"/>
    <property type="match status" value="1"/>
</dbReference>
<comment type="similarity">
    <text evidence="6">Belongs to the methyltransferase superfamily. ETFBKMT family.</text>
</comment>
<dbReference type="InterPro" id="IPR029063">
    <property type="entry name" value="SAM-dependent_MTases_sf"/>
</dbReference>
<accession>A0AAQ3KUE2</accession>
<dbReference type="EMBL" id="CP136896">
    <property type="protein sequence ID" value="WOL15168.1"/>
    <property type="molecule type" value="Genomic_DNA"/>
</dbReference>
<dbReference type="PANTHER" id="PTHR43648:SF1">
    <property type="entry name" value="ELECTRON TRANSFER FLAVOPROTEIN BETA SUBUNIT LYSINE METHYLTRANSFERASE"/>
    <property type="match status" value="1"/>
</dbReference>
<dbReference type="GO" id="GO:0005739">
    <property type="term" value="C:mitochondrion"/>
    <property type="evidence" value="ECO:0007669"/>
    <property type="project" value="TreeGrafter"/>
</dbReference>
<gene>
    <name evidence="9" type="ORF">Cni_G23949</name>
</gene>
<dbReference type="GO" id="GO:0032259">
    <property type="term" value="P:methylation"/>
    <property type="evidence" value="ECO:0007669"/>
    <property type="project" value="UniProtKB-KW"/>
</dbReference>
<sequence length="410" mass="44931">MSGVKRAGEVFDREPAAMMSGRLHHLRLLRQLSAIQVSSCLLPFLSTPPNPFFVAPTAAVLKPFAPCHLLSLHRTRRFKPIERARFCTLPAETEEASASSYLSVRIGCLKRDADMLSEALLCFGANSASMDESGDSHDSDEIWITCTFAEYQDVHTSISHSIASIGLNYVPKYEISAGKDCDWVKDVQGTFHPIEVAAGLWIVPKWREPPDLQATNIILDPGMAFGTGEHPTTKLCLMLLHRILHGGEQYLDYGTGSGVLGIAALKMGASSSVGIDIDPQAIVSARQNIALNDIDSSKMSVYLVPSETSSSYSDEETNTNPERRNLLELKSSKGKFDIVIANILLNPLMELAEDIISYAKPGANIGLSGILSEQVQQIKDIYSKYLDDISVSEMEGWACLHGTKKENLRM</sequence>
<dbReference type="CDD" id="cd02440">
    <property type="entry name" value="AdoMet_MTases"/>
    <property type="match status" value="1"/>
</dbReference>
<keyword evidence="4" id="KW-0808">Transferase</keyword>
<dbReference type="PANTHER" id="PTHR43648">
    <property type="entry name" value="ELECTRON TRANSFER FLAVOPROTEIN BETA SUBUNIT LYSINE METHYLTRANSFERASE"/>
    <property type="match status" value="1"/>
</dbReference>
<dbReference type="InterPro" id="IPR004498">
    <property type="entry name" value="Ribosomal_PrmA_MeTrfase"/>
</dbReference>
<dbReference type="NCBIfam" id="TIGR00406">
    <property type="entry name" value="prmA"/>
    <property type="match status" value="1"/>
</dbReference>
<evidence type="ECO:0000313" key="10">
    <source>
        <dbReference type="Proteomes" id="UP001327560"/>
    </source>
</evidence>
<dbReference type="Proteomes" id="UP001327560">
    <property type="component" value="Chromosome 7"/>
</dbReference>